<dbReference type="AlphaFoldDB" id="A0A562PDG1"/>
<reference evidence="4" key="2">
    <citation type="submission" date="2019-07" db="EMBL/GenBank/DDBJ databases">
        <authorList>
            <person name="Whitman W."/>
            <person name="Huntemann M."/>
            <person name="Clum A."/>
            <person name="Pillay M."/>
            <person name="Palaniappan K."/>
            <person name="Varghese N."/>
            <person name="Mikhailova N."/>
            <person name="Stamatis D."/>
            <person name="Reddy T."/>
            <person name="Daum C."/>
            <person name="Shapiro N."/>
            <person name="Ivanova N."/>
            <person name="Kyrpides N."/>
            <person name="Woyke T."/>
        </authorList>
    </citation>
    <scope>NUCLEOTIDE SEQUENCE</scope>
    <source>
        <strain evidence="4">CGMCC 1.10685</strain>
    </source>
</reference>
<dbReference type="EMBL" id="CP046904">
    <property type="protein sequence ID" value="QGZ42180.1"/>
    <property type="molecule type" value="Genomic_DNA"/>
</dbReference>
<keyword evidence="1" id="KW-1133">Transmembrane helix</keyword>
<evidence type="ECO:0008006" key="7">
    <source>
        <dbReference type="Google" id="ProtNLM"/>
    </source>
</evidence>
<feature type="signal peptide" evidence="2">
    <location>
        <begin position="1"/>
        <end position="22"/>
    </location>
</feature>
<keyword evidence="1" id="KW-0812">Transmembrane</keyword>
<evidence type="ECO:0000313" key="5">
    <source>
        <dbReference type="Proteomes" id="UP000315112"/>
    </source>
</evidence>
<evidence type="ECO:0000313" key="3">
    <source>
        <dbReference type="EMBL" id="QGZ42180.1"/>
    </source>
</evidence>
<feature type="transmembrane region" description="Helical" evidence="1">
    <location>
        <begin position="277"/>
        <end position="297"/>
    </location>
</feature>
<dbReference type="Proteomes" id="UP000315112">
    <property type="component" value="Unassembled WGS sequence"/>
</dbReference>
<dbReference type="OrthoDB" id="8750208at2"/>
<evidence type="ECO:0000256" key="2">
    <source>
        <dbReference type="SAM" id="SignalP"/>
    </source>
</evidence>
<evidence type="ECO:0000256" key="1">
    <source>
        <dbReference type="SAM" id="Phobius"/>
    </source>
</evidence>
<reference evidence="3 6" key="3">
    <citation type="submission" date="2019-12" db="EMBL/GenBank/DDBJ databases">
        <title>Draft Genome Sequences of Six Type Strains of the Genus Massilia.</title>
        <authorList>
            <person name="Miess H."/>
            <person name="Frediansyah A."/>
            <person name="Goeker M."/>
            <person name="Gross H."/>
        </authorList>
    </citation>
    <scope>NUCLEOTIDE SEQUENCE [LARGE SCALE GENOMIC DNA]</scope>
    <source>
        <strain evidence="3 6">DSM 26639</strain>
    </source>
</reference>
<organism evidence="4 5">
    <name type="scientific">Pseudoduganella flava</name>
    <dbReference type="NCBI Taxonomy" id="871742"/>
    <lineage>
        <taxon>Bacteria</taxon>
        <taxon>Pseudomonadati</taxon>
        <taxon>Pseudomonadota</taxon>
        <taxon>Betaproteobacteria</taxon>
        <taxon>Burkholderiales</taxon>
        <taxon>Oxalobacteraceae</taxon>
        <taxon>Telluria group</taxon>
        <taxon>Pseudoduganella</taxon>
    </lineage>
</organism>
<dbReference type="Proteomes" id="UP000437862">
    <property type="component" value="Chromosome"/>
</dbReference>
<keyword evidence="1" id="KW-0472">Membrane</keyword>
<keyword evidence="2" id="KW-0732">Signal</keyword>
<dbReference type="EMBL" id="VLKW01000014">
    <property type="protein sequence ID" value="TWI42438.1"/>
    <property type="molecule type" value="Genomic_DNA"/>
</dbReference>
<name>A0A562PDG1_9BURK</name>
<feature type="transmembrane region" description="Helical" evidence="1">
    <location>
        <begin position="195"/>
        <end position="215"/>
    </location>
</feature>
<feature type="chain" id="PRO_5044617663" description="ABC transmembrane type-1 domain-containing protein" evidence="2">
    <location>
        <begin position="23"/>
        <end position="466"/>
    </location>
</feature>
<proteinExistence type="predicted"/>
<keyword evidence="6" id="KW-1185">Reference proteome</keyword>
<evidence type="ECO:0000313" key="6">
    <source>
        <dbReference type="Proteomes" id="UP000437862"/>
    </source>
</evidence>
<feature type="transmembrane region" description="Helical" evidence="1">
    <location>
        <begin position="343"/>
        <end position="361"/>
    </location>
</feature>
<accession>A0A562PDG1</accession>
<sequence>MNVLWYALVAGLAAGAAAAACAAEPDICSARFSGQLPLRQVAALRGPIDEAIATLDNSKISLPSPSLASGNLTYLNIWPNFVDRLDSVCVLGYFELLSGARARVMPLVVDHVEVVKAAHPHDETKLVDTARIYFRTPAIEEFADASAAREPWQLWRRNQSLHLKIAAFAYADGQRGTAYFGRIERIEISSKPTCIVAAVLFAATFYVIAGAAVPVPSGQAPGRLRWRVRLARLLPWNITGRSSLAQLQMLLFTLIVATLLFYQWLRTGLLQEISTDLLYLIGISTAGAAGSQLAGAIKKDLDAPIHRYVQALGWFNAPLADAHAPGRPSELLMTNERFDIYKFQMLVFTFVIAVYVIAGGADELGNIQISATLLTLMGMSQGAYIGGRAVDTLAPLQDQLRGMHSLQQRWLAGTDPIVRAELARRFHLAAAQAAAMFGSVFGRVVPDYLLEMPVDAGANPVPGLEG</sequence>
<protein>
    <recommendedName>
        <fullName evidence="7">ABC transmembrane type-1 domain-containing protein</fullName>
    </recommendedName>
</protein>
<evidence type="ECO:0000313" key="4">
    <source>
        <dbReference type="EMBL" id="TWI42438.1"/>
    </source>
</evidence>
<dbReference type="RefSeq" id="WP_145881222.1">
    <property type="nucleotide sequence ID" value="NZ_CP046904.1"/>
</dbReference>
<feature type="transmembrane region" description="Helical" evidence="1">
    <location>
        <begin position="247"/>
        <end position="265"/>
    </location>
</feature>
<gene>
    <name evidence="3" type="ORF">GO485_26145</name>
    <name evidence="4" type="ORF">IP92_05414</name>
</gene>
<reference evidence="4 5" key="1">
    <citation type="journal article" date="2015" name="Stand. Genomic Sci.">
        <title>Genomic Encyclopedia of Bacterial and Archaeal Type Strains, Phase III: the genomes of soil and plant-associated and newly described type strains.</title>
        <authorList>
            <person name="Whitman W.B."/>
            <person name="Woyke T."/>
            <person name="Klenk H.P."/>
            <person name="Zhou Y."/>
            <person name="Lilburn T.G."/>
            <person name="Beck B.J."/>
            <person name="De Vos P."/>
            <person name="Vandamme P."/>
            <person name="Eisen J.A."/>
            <person name="Garrity G."/>
            <person name="Hugenholtz P."/>
            <person name="Kyrpides N.C."/>
        </authorList>
    </citation>
    <scope>NUCLEOTIDE SEQUENCE [LARGE SCALE GENOMIC DNA]</scope>
    <source>
        <strain evidence="4 5">CGMCC 1.10685</strain>
    </source>
</reference>